<accession>A0ABN9D724</accession>
<dbReference type="PANTHER" id="PTHR45915:SF7">
    <property type="entry name" value="TRIPARTITE MOTIF-CONTAINING PROTEIN 66"/>
    <property type="match status" value="1"/>
</dbReference>
<comment type="caution">
    <text evidence="3">The sequence shown here is derived from an EMBL/GenBank/DDBJ whole genome shotgun (WGS) entry which is preliminary data.</text>
</comment>
<proteinExistence type="predicted"/>
<comment type="subcellular location">
    <subcellularLocation>
        <location evidence="1">Nucleus</location>
    </subcellularLocation>
</comment>
<protein>
    <submittedName>
        <fullName evidence="3">Uncharacterized protein</fullName>
    </submittedName>
</protein>
<evidence type="ECO:0000313" key="3">
    <source>
        <dbReference type="EMBL" id="CAI9567720.1"/>
    </source>
</evidence>
<feature type="region of interest" description="Disordered" evidence="2">
    <location>
        <begin position="96"/>
        <end position="118"/>
    </location>
</feature>
<keyword evidence="4" id="KW-1185">Reference proteome</keyword>
<organism evidence="3 4">
    <name type="scientific">Staurois parvus</name>
    <dbReference type="NCBI Taxonomy" id="386267"/>
    <lineage>
        <taxon>Eukaryota</taxon>
        <taxon>Metazoa</taxon>
        <taxon>Chordata</taxon>
        <taxon>Craniata</taxon>
        <taxon>Vertebrata</taxon>
        <taxon>Euteleostomi</taxon>
        <taxon>Amphibia</taxon>
        <taxon>Batrachia</taxon>
        <taxon>Anura</taxon>
        <taxon>Neobatrachia</taxon>
        <taxon>Ranoidea</taxon>
        <taxon>Ranidae</taxon>
        <taxon>Staurois</taxon>
    </lineage>
</organism>
<gene>
    <name evidence="3" type="ORF">SPARVUS_LOCUS6580832</name>
</gene>
<reference evidence="3" key="1">
    <citation type="submission" date="2023-05" db="EMBL/GenBank/DDBJ databases">
        <authorList>
            <person name="Stuckert A."/>
        </authorList>
    </citation>
    <scope>NUCLEOTIDE SEQUENCE</scope>
</reference>
<dbReference type="Proteomes" id="UP001162483">
    <property type="component" value="Unassembled WGS sequence"/>
</dbReference>
<evidence type="ECO:0000256" key="1">
    <source>
        <dbReference type="ARBA" id="ARBA00004123"/>
    </source>
</evidence>
<name>A0ABN9D724_9NEOB</name>
<dbReference type="EMBL" id="CATNWA010014117">
    <property type="protein sequence ID" value="CAI9567720.1"/>
    <property type="molecule type" value="Genomic_DNA"/>
</dbReference>
<dbReference type="PANTHER" id="PTHR45915">
    <property type="entry name" value="TRANSCRIPTION INTERMEDIARY FACTOR"/>
    <property type="match status" value="1"/>
</dbReference>
<evidence type="ECO:0000256" key="2">
    <source>
        <dbReference type="SAM" id="MobiDB-lite"/>
    </source>
</evidence>
<evidence type="ECO:0000313" key="4">
    <source>
        <dbReference type="Proteomes" id="UP001162483"/>
    </source>
</evidence>
<sequence>MLPHLDACNQRKCEKLVLSLYCNSLSVPFQEPVSPLEDSEVAEAGRNLEVIFEDLLKEAYPGRLFPFPQEDDSESEEIGAENCHMKGFHWPSYGAECPQPKRRRRHTISQKAKDFSLC</sequence>